<dbReference type="Gene3D" id="3.10.129.110">
    <property type="entry name" value="Polyketide synthase dehydratase"/>
    <property type="match status" value="1"/>
</dbReference>
<feature type="region of interest" description="C-terminal hotdog fold" evidence="9">
    <location>
        <begin position="2556"/>
        <end position="2694"/>
    </location>
</feature>
<feature type="compositionally biased region" description="Pro residues" evidence="10">
    <location>
        <begin position="2544"/>
        <end position="2556"/>
    </location>
</feature>
<dbReference type="SMART" id="SM00826">
    <property type="entry name" value="PKS_DH"/>
    <property type="match status" value="1"/>
</dbReference>
<keyword evidence="8" id="KW-0012">Acyltransferase</keyword>
<gene>
    <name evidence="14" type="primary">sle_61440</name>
</gene>
<dbReference type="Gene3D" id="3.30.70.3290">
    <property type="match status" value="2"/>
</dbReference>
<feature type="active site" description="Proton acceptor; for dehydratase activity" evidence="9">
    <location>
        <position position="2456"/>
    </location>
</feature>
<dbReference type="PROSITE" id="PS00012">
    <property type="entry name" value="PHOSPHOPANTETHEINE"/>
    <property type="match status" value="2"/>
</dbReference>
<evidence type="ECO:0000256" key="6">
    <source>
        <dbReference type="ARBA" id="ARBA00023194"/>
    </source>
</evidence>
<dbReference type="FunFam" id="1.10.1200.10:FF:000007">
    <property type="entry name" value="Probable polyketide synthase pks17"/>
    <property type="match status" value="2"/>
</dbReference>
<dbReference type="PROSITE" id="PS00606">
    <property type="entry name" value="KS3_1"/>
    <property type="match status" value="2"/>
</dbReference>
<dbReference type="FunFam" id="3.40.366.10:FF:000002">
    <property type="entry name" value="Probable polyketide synthase 2"/>
    <property type="match status" value="1"/>
</dbReference>
<dbReference type="Pfam" id="PF18369">
    <property type="entry name" value="PKS_DE"/>
    <property type="match status" value="1"/>
</dbReference>
<dbReference type="InterPro" id="IPR016036">
    <property type="entry name" value="Malonyl_transacylase_ACP-bd"/>
</dbReference>
<feature type="domain" description="Carrier" evidence="11">
    <location>
        <begin position="1473"/>
        <end position="1548"/>
    </location>
</feature>
<evidence type="ECO:0000256" key="8">
    <source>
        <dbReference type="ARBA" id="ARBA00023315"/>
    </source>
</evidence>
<dbReference type="SMART" id="SM00822">
    <property type="entry name" value="PKS_KR"/>
    <property type="match status" value="2"/>
</dbReference>
<dbReference type="CDD" id="cd08956">
    <property type="entry name" value="KR_3_FAS_SDR_x"/>
    <property type="match status" value="1"/>
</dbReference>
<dbReference type="SMART" id="SM00827">
    <property type="entry name" value="PKS_AT"/>
    <property type="match status" value="2"/>
</dbReference>
<dbReference type="InterPro" id="IPR014043">
    <property type="entry name" value="Acyl_transferase_dom"/>
</dbReference>
<dbReference type="InterPro" id="IPR041618">
    <property type="entry name" value="PKS_DE"/>
</dbReference>
<dbReference type="Gene3D" id="1.10.1200.10">
    <property type="entry name" value="ACP-like"/>
    <property type="match status" value="2"/>
</dbReference>
<dbReference type="SUPFAM" id="SSF52151">
    <property type="entry name" value="FabD/lysophospholipase-like"/>
    <property type="match status" value="2"/>
</dbReference>
<dbReference type="CDD" id="cd08952">
    <property type="entry name" value="KR_1_SDR_x"/>
    <property type="match status" value="1"/>
</dbReference>
<dbReference type="Pfam" id="PF00698">
    <property type="entry name" value="Acyl_transf_1"/>
    <property type="match status" value="2"/>
</dbReference>
<feature type="domain" description="PKS/mFAS DH" evidence="13">
    <location>
        <begin position="2425"/>
        <end position="2694"/>
    </location>
</feature>
<evidence type="ECO:0000313" key="14">
    <source>
        <dbReference type="EMBL" id="CQR65599.1"/>
    </source>
</evidence>
<feature type="domain" description="Carrier" evidence="11">
    <location>
        <begin position="3145"/>
        <end position="3220"/>
    </location>
</feature>
<evidence type="ECO:0000256" key="7">
    <source>
        <dbReference type="ARBA" id="ARBA00023268"/>
    </source>
</evidence>
<evidence type="ECO:0000259" key="11">
    <source>
        <dbReference type="PROSITE" id="PS50075"/>
    </source>
</evidence>
<dbReference type="InterPro" id="IPR055123">
    <property type="entry name" value="SpnB-like_Rossmann"/>
</dbReference>
<evidence type="ECO:0000256" key="2">
    <source>
        <dbReference type="ARBA" id="ARBA00004792"/>
    </source>
</evidence>
<dbReference type="Pfam" id="PF14765">
    <property type="entry name" value="PS-DH"/>
    <property type="match status" value="1"/>
</dbReference>
<keyword evidence="6" id="KW-0045">Antibiotic biosynthesis</keyword>
<dbReference type="InterPro" id="IPR020806">
    <property type="entry name" value="PKS_PP-bd"/>
</dbReference>
<dbReference type="InterPro" id="IPR050091">
    <property type="entry name" value="PKS_NRPS_Biosynth_Enz"/>
</dbReference>
<dbReference type="GO" id="GO:0004312">
    <property type="term" value="F:fatty acid synthase activity"/>
    <property type="evidence" value="ECO:0007669"/>
    <property type="project" value="TreeGrafter"/>
</dbReference>
<reference evidence="14 15" key="1">
    <citation type="submission" date="2015-02" db="EMBL/GenBank/DDBJ databases">
        <authorList>
            <person name="Gomez-Escribano P.J."/>
        </authorList>
    </citation>
    <scope>NUCLEOTIDE SEQUENCE [LARGE SCALE GENOMIC DNA]</scope>
    <source>
        <strain evidence="15">C34 (DSM 42122 / NRRL B-24963)</strain>
    </source>
</reference>
<evidence type="ECO:0000313" key="15">
    <source>
        <dbReference type="Proteomes" id="UP000035016"/>
    </source>
</evidence>
<dbReference type="Pfam" id="PF02801">
    <property type="entry name" value="Ketoacyl-synt_C"/>
    <property type="match status" value="2"/>
</dbReference>
<sequence length="3294" mass="342075">MTVPVDKVTTALRASLKETDRLRRENQRLTDAATEPIAIVGMGCRLPGGVHSPEDLWALLREGTEVVTDFPADRGWDLDRVYHPDPHHQGTSYVRTGAFLEGAAEFDAAFFGISPREAVAMDPQQRLLLETSWETFERAGIDPGRLRGSRTGVFIGTNGQDYATWLSKTPDAVEGFVGTGNAASVVSGRLAYTFGLEGPAVTTDTACSSSLVALHLAVQALRQGECDLALAGGVTVMSTPLIFVEFSRQQALAPDGRCKPFAAAADGTAWAEGACLLLVERLSDARRNGHRVLAVVRGSAVNQDGASNGLTAPNGPAQQRVIRQALSAARLSARDIDVVEAHGTGTALGDPIEAEALIATYGQDRDRPLWLGSVKSNIGHTQAAAGVAGVIKMVLAMRHGVLPRTVNVDAPTPHVDWQAGAVRLLTDELPWPQTGGPRRAAVSSFGMSGTNSHVVLEAAPPEAGPAERPDLPGPIPWLLSAADPEALREHARRLAAHAGTGPDPADVAHALATSRAALEHRAVVLADDLPGLTRGLRALADGAVDPAVVHGTTSGAPGGVVFVFPGQGAQWAGMAVRLLDSAPVFAQRMRECAEALAPYVDASPQDVLRGVPGAPTLDRVDVVQPTLFAVLVSLAALWRAHGVHPVAVLGHSQGEIAAACVAGALSLADAAKVVALRARALVDLAGRGGMVSVPLPRERVSELIARWGTSLSVAAVNGPASTVVSGDTTALEELLADCAEHDIRARHIPVDYASHSTQVGSLRERILTDLAGITPARPVVPFLSTATGRWIGAEEVDAGYWYRNLRGTVRFEEATRALLAEGHRTFLEVGPHPVLTGAMQETAEAEGVAAVVLGTLRRDTDDTARFRTALAEAHVAGVTVDWVPLFAARPPCPVDLPTYPFQRRHYWPRPPERQAAAEGLEPAFWAAVERRDAAGLARTLDAGGAEQRAVLDAALPLLAAWRERARAESTVDAMRYRARWAALGSGGNARPTGTWLLVVPAAHAGHEWVTACAEVLTGCGAATRVLPLAPEEDRDGLTTRLAEHAGTMAGVLSLLALAEEPHPRHPGLTAGLAGTLLLVQALGDAGVKAPLWVLTTDAVTTGPADPPPNAAQSQLWGLGRVVAVEHPHRWGGLVDVPAAVTGRVTARLATVLAGAGGDDQIALRDTGALGRRLARAPLARTPAVRNWTPRGSVLVTGATGSLGSHLARWLAGRGAGHLVLVSRRGAETPGAAALVAELAELGTEVTFAACDVTDRDALATLVARLAEEGRDVRAVMHAAAVIELASLTGTTVEEFARVVAGKVLGARNLTEVFADRQLDAFVLFSSIAALWGSADHAAYSAANTYLDTLAEHRRAHGLPATSVQWGVWAVERDGVIAPHSAEFERLRRQGLPPMDPDTAFTGLGQVLDRDETTVAVAEVDWPRFAPVFTAVRPSPFLDGLPEARPAAPDTPAEPAESGLRARLAALPPAERDHELLDLVRAHAAAVLGHTSPGAVDASRAFRELGFDSLTAVELRNRLNTAAGLRLPATAVFDHPTPAALAGLLHTELLGTPEPVTAPAITSGTEDEPIAIVAMSCRLPGGVDSPEALWRLLLDEGDVVSGFPDDRGWDVDGLYHPDPAHPGTSSAPGGGFLTDIAGFDPGFFGISPREALAMDPQQRLLLELAWEVLERAGTDPLSLRGSTTGVFVGTNGSDYLNLLGSTGEPVEGYVATGNAASVASGRLAYTFGFEGPAVSVDTACSTSLVALHLAAQALRRGECSLALAGGAAVMSTPMSLVEFSHQRVLSADGRCKAFGTTADGMGMAEGVGLVLVERLSDARRHGHPVLAVIRGSAVNSDGASNGLTAPNGPAQQRVIRQALASAGLSPSDVDAVEAHGTGTALGDPIEAQALIAAYGQGRARPLWLGSVKSNIGHTQAAAGVAGVIKMVQAMRHEMLPATLHVDEPTPHVDWSAGAVELLTVRRPWPEVGRPARAAVSSFGISGTNAHLILEQAPPAETEEIERREPPWVPWVLSARSPRALRELAARLAPEDLLDVGLSLARTRAALDHRAVVVADSLDSAAAGLASLAAGKPAPSVLRGVVHGGGRTAFAFSGQGSQRAGMGRELAEAFPVFAAAFDEVCAHLDPLLDRPLREVLDDAEALGRTEFTQCAVFAFAVASCRLLASWGVRPDVLIGHSVGELVAAHLAGVWSLADACAVVAARGRLMAALPEGGSMVSVRATEAEVAPHLVDGVSVAAINGPGSVVLSGEETAVLAVAQRWRWRRLAVSHAFHSALVEPALAEFGAVLAGVEFSAPALPVVSNVTGAVAGEEITTPEYWLRHAREAVRFADGVGTLSALGVTTCLEVGADQVLGPLVRESAPEGLAAVGLTRRGRGEVRSLVLALGELHVRGAAVDWPAYFAGTGARVVDLPTYPFQRQRYWPRRTGAKPLAAGVPLADGGVVCTGRLSPREQPWLADHVVGNSVLAPGTMLLDLAGHAVRESGGGVLEELTLHAPLVLPGEGAVDVQVRLGAAREDRREVTVFSRTGDQPWTRHASGISGADTAPAPGPGPEWPVPGAEPIPTDGLYGRFADAGIDYGPAFSGLRAVWRHGTDVLAEAVLPEEVRADGHGVHPALLDAALHAVVAGGLLTVEDGARRVPFLWSGVRWHRAEARVLRARLSPGGPDTVSLTATDEHGRPVLTVASLVLRPMAPDAPVVRAGSLFAVRWRPVGGTPAQGRWGVLGGDPLGLGFTAGPDADLTVLSAVDTIDVRAGTARVLGQLQSWLAGAPATARLVILTRGAVATAPGEDVTGLAHAAVTGLVRSAQTEHPGRIILADLPADLPEGTAPGLLALAAGAGEPEVAVRDGAVLARRLVHAHPPGGREPWRPDGTVLITGGTGALGRALATDLVTRHGQRHLLLTSRSGPGAPGAAALVAELRAAGATVTVVACDVADRAALAEVLAAIPAEHPLTAVVHAAGVLVDGVVDTLTSARLDTALRAKADGALNLHELTRDDDLAAFVLFSAAAGTFGSSGQGGYAAANTVLDALAAHRRAQGLPALSVAFGPVHADGGMADRLGTADLARMARVGVHPLPVAEALAALDAALTAEDPLLLSTRLDPAALAAFGDGVPAVLRDLVCPARSAPAEPEPQPLAARLAAASAAERDRLLTDLVRTQVVAALGLPGAQVVDPAQPLAELGFDSLTAIELRNGLSEATGVPIPATLVFDHPTPGAVVAYLHRELTGAAGAPPVLAEMDRLEALLAEPHEDLRPEVTTRLETLLARWKDEAAEPAGGDRFASASAEDLLGLIDSEFGLS</sequence>
<dbReference type="InterPro" id="IPR020807">
    <property type="entry name" value="PKS_DH"/>
</dbReference>
<feature type="domain" description="Ketosynthase family 3 (KS3)" evidence="12">
    <location>
        <begin position="34"/>
        <end position="458"/>
    </location>
</feature>
<dbReference type="GO" id="GO:0004315">
    <property type="term" value="F:3-oxoacyl-[acyl-carrier-protein] synthase activity"/>
    <property type="evidence" value="ECO:0007669"/>
    <property type="project" value="InterPro"/>
</dbReference>
<dbReference type="Gene3D" id="3.40.50.720">
    <property type="entry name" value="NAD(P)-binding Rossmann-like Domain"/>
    <property type="match status" value="2"/>
</dbReference>
<evidence type="ECO:0000256" key="10">
    <source>
        <dbReference type="SAM" id="MobiDB-lite"/>
    </source>
</evidence>
<dbReference type="Pfam" id="PF22953">
    <property type="entry name" value="SpnB_Rossmann"/>
    <property type="match status" value="1"/>
</dbReference>
<dbReference type="GO" id="GO:0033068">
    <property type="term" value="P:macrolide biosynthetic process"/>
    <property type="evidence" value="ECO:0007669"/>
    <property type="project" value="UniProtKB-ARBA"/>
</dbReference>
<evidence type="ECO:0000256" key="3">
    <source>
        <dbReference type="ARBA" id="ARBA00022450"/>
    </source>
</evidence>
<dbReference type="Pfam" id="PF00550">
    <property type="entry name" value="PP-binding"/>
    <property type="match status" value="2"/>
</dbReference>
<comment type="cofactor">
    <cofactor evidence="1">
        <name>pantetheine 4'-phosphate</name>
        <dbReference type="ChEBI" id="CHEBI:47942"/>
    </cofactor>
</comment>
<dbReference type="InterPro" id="IPR015083">
    <property type="entry name" value="NorB/c/GfsB-D-like_docking"/>
</dbReference>
<dbReference type="GO" id="GO:0031177">
    <property type="term" value="F:phosphopantetheine binding"/>
    <property type="evidence" value="ECO:0007669"/>
    <property type="project" value="InterPro"/>
</dbReference>
<dbReference type="EMBL" id="LN831790">
    <property type="protein sequence ID" value="CQR65599.1"/>
    <property type="molecule type" value="Genomic_DNA"/>
</dbReference>
<dbReference type="Pfam" id="PF21089">
    <property type="entry name" value="PKS_DH_N"/>
    <property type="match status" value="1"/>
</dbReference>
<proteinExistence type="predicted"/>
<evidence type="ECO:0000256" key="4">
    <source>
        <dbReference type="ARBA" id="ARBA00022553"/>
    </source>
</evidence>
<dbReference type="SUPFAM" id="SSF53901">
    <property type="entry name" value="Thiolase-like"/>
    <property type="match status" value="2"/>
</dbReference>
<evidence type="ECO:0000259" key="12">
    <source>
        <dbReference type="PROSITE" id="PS52004"/>
    </source>
</evidence>
<keyword evidence="3" id="KW-0596">Phosphopantetheine</keyword>
<dbReference type="InterPro" id="IPR057326">
    <property type="entry name" value="KR_dom"/>
</dbReference>
<dbReference type="NCBIfam" id="NF045894">
    <property type="entry name" value="PKS_plus_SDR"/>
    <property type="match status" value="1"/>
</dbReference>
<dbReference type="InterPro" id="IPR049551">
    <property type="entry name" value="PKS_DH_C"/>
</dbReference>
<dbReference type="InterPro" id="IPR032821">
    <property type="entry name" value="PKS_assoc"/>
</dbReference>
<keyword evidence="7" id="KW-0511">Multifunctional enzyme</keyword>
<dbReference type="InterPro" id="IPR009081">
    <property type="entry name" value="PP-bd_ACP"/>
</dbReference>
<dbReference type="SMART" id="SM00823">
    <property type="entry name" value="PKS_PP"/>
    <property type="match status" value="2"/>
</dbReference>
<dbReference type="Proteomes" id="UP000035016">
    <property type="component" value="Chromosome Chromosome"/>
</dbReference>
<dbReference type="Pfam" id="PF16197">
    <property type="entry name" value="KAsynt_C_assoc"/>
    <property type="match status" value="2"/>
</dbReference>
<evidence type="ECO:0000256" key="9">
    <source>
        <dbReference type="PROSITE-ProRule" id="PRU01363"/>
    </source>
</evidence>
<dbReference type="InterPro" id="IPR042104">
    <property type="entry name" value="PKS_dehydratase_sf"/>
</dbReference>
<feature type="active site" description="Proton donor; for dehydratase activity" evidence="9">
    <location>
        <position position="2615"/>
    </location>
</feature>
<comment type="pathway">
    <text evidence="2">Antibiotic biosynthesis.</text>
</comment>
<dbReference type="SUPFAM" id="SSF55048">
    <property type="entry name" value="Probable ACP-binding domain of malonyl-CoA ACP transacylase"/>
    <property type="match status" value="2"/>
</dbReference>
<dbReference type="GO" id="GO:0006633">
    <property type="term" value="P:fatty acid biosynthetic process"/>
    <property type="evidence" value="ECO:0007669"/>
    <property type="project" value="InterPro"/>
</dbReference>
<dbReference type="InterPro" id="IPR049900">
    <property type="entry name" value="PKS_mFAS_DH"/>
</dbReference>
<dbReference type="PANTHER" id="PTHR43775">
    <property type="entry name" value="FATTY ACID SYNTHASE"/>
    <property type="match status" value="1"/>
</dbReference>
<dbReference type="PROSITE" id="PS50075">
    <property type="entry name" value="CARRIER"/>
    <property type="match status" value="2"/>
</dbReference>
<name>A0A0F7VYN6_STRLW</name>
<keyword evidence="5" id="KW-0808">Transferase</keyword>
<feature type="domain" description="Ketosynthase family 3 (KS3)" evidence="12">
    <location>
        <begin position="1566"/>
        <end position="1990"/>
    </location>
</feature>
<dbReference type="FunFam" id="3.40.47.10:FF:000019">
    <property type="entry name" value="Polyketide synthase type I"/>
    <property type="match status" value="2"/>
</dbReference>
<dbReference type="InterPro" id="IPR016039">
    <property type="entry name" value="Thiolase-like"/>
</dbReference>
<dbReference type="InterPro" id="IPR049552">
    <property type="entry name" value="PKS_DH_N"/>
</dbReference>
<evidence type="ECO:0000259" key="13">
    <source>
        <dbReference type="PROSITE" id="PS52019"/>
    </source>
</evidence>
<dbReference type="PROSITE" id="PS52004">
    <property type="entry name" value="KS3_2"/>
    <property type="match status" value="2"/>
</dbReference>
<dbReference type="InterPro" id="IPR016035">
    <property type="entry name" value="Acyl_Trfase/lysoPLipase"/>
</dbReference>
<dbReference type="InterPro" id="IPR020841">
    <property type="entry name" value="PKS_Beta-ketoAc_synthase_dom"/>
</dbReference>
<dbReference type="SMART" id="SM00825">
    <property type="entry name" value="PKS_KS"/>
    <property type="match status" value="2"/>
</dbReference>
<protein>
    <submittedName>
        <fullName evidence="14">Chaxalactin biosynthesis PKS homolog to Erythronolide synthase, modules 3 and 4</fullName>
    </submittedName>
</protein>
<feature type="region of interest" description="N-terminal hotdog fold" evidence="9">
    <location>
        <begin position="2425"/>
        <end position="2544"/>
    </location>
</feature>
<dbReference type="Pfam" id="PF00109">
    <property type="entry name" value="ketoacyl-synt"/>
    <property type="match status" value="2"/>
</dbReference>
<dbReference type="SUPFAM" id="SSF51735">
    <property type="entry name" value="NAD(P)-binding Rossmann-fold domains"/>
    <property type="match status" value="4"/>
</dbReference>
<evidence type="ECO:0000256" key="1">
    <source>
        <dbReference type="ARBA" id="ARBA00001957"/>
    </source>
</evidence>
<dbReference type="Gene3D" id="3.40.366.10">
    <property type="entry name" value="Malonyl-Coenzyme A Acyl Carrier Protein, domain 2"/>
    <property type="match status" value="2"/>
</dbReference>
<dbReference type="InterPro" id="IPR014030">
    <property type="entry name" value="Ketoacyl_synth_N"/>
</dbReference>
<dbReference type="KEGG" id="sle:sle_61440"/>
<dbReference type="InterPro" id="IPR006162">
    <property type="entry name" value="Ppantetheine_attach_site"/>
</dbReference>
<accession>A0A0F7VYN6</accession>
<dbReference type="InterPro" id="IPR013968">
    <property type="entry name" value="PKS_KR"/>
</dbReference>
<organism evidence="14 15">
    <name type="scientific">Streptomyces leeuwenhoekii</name>
    <dbReference type="NCBI Taxonomy" id="1437453"/>
    <lineage>
        <taxon>Bacteria</taxon>
        <taxon>Bacillati</taxon>
        <taxon>Actinomycetota</taxon>
        <taxon>Actinomycetes</taxon>
        <taxon>Kitasatosporales</taxon>
        <taxon>Streptomycetaceae</taxon>
        <taxon>Streptomyces</taxon>
    </lineage>
</organism>
<evidence type="ECO:0000256" key="5">
    <source>
        <dbReference type="ARBA" id="ARBA00022679"/>
    </source>
</evidence>
<dbReference type="Pfam" id="PF08990">
    <property type="entry name" value="Docking"/>
    <property type="match status" value="1"/>
</dbReference>
<dbReference type="InterPro" id="IPR036291">
    <property type="entry name" value="NAD(P)-bd_dom_sf"/>
</dbReference>
<dbReference type="PANTHER" id="PTHR43775:SF51">
    <property type="entry name" value="INACTIVE PHENOLPHTHIOCEROL SYNTHESIS POLYKETIDE SYNTHASE TYPE I PKS1-RELATED"/>
    <property type="match status" value="1"/>
</dbReference>
<dbReference type="InterPro" id="IPR036736">
    <property type="entry name" value="ACP-like_sf"/>
</dbReference>
<dbReference type="SUPFAM" id="SSF47336">
    <property type="entry name" value="ACP-like"/>
    <property type="match status" value="2"/>
</dbReference>
<dbReference type="Pfam" id="PF08659">
    <property type="entry name" value="KR"/>
    <property type="match status" value="2"/>
</dbReference>
<dbReference type="CDD" id="cd00833">
    <property type="entry name" value="PKS"/>
    <property type="match status" value="2"/>
</dbReference>
<dbReference type="Gene3D" id="3.40.47.10">
    <property type="match status" value="2"/>
</dbReference>
<dbReference type="InterPro" id="IPR014031">
    <property type="entry name" value="Ketoacyl_synth_C"/>
</dbReference>
<dbReference type="InterPro" id="IPR018201">
    <property type="entry name" value="Ketoacyl_synth_AS"/>
</dbReference>
<dbReference type="PROSITE" id="PS52019">
    <property type="entry name" value="PKS_MFAS_DH"/>
    <property type="match status" value="1"/>
</dbReference>
<dbReference type="InterPro" id="IPR001227">
    <property type="entry name" value="Ac_transferase_dom_sf"/>
</dbReference>
<keyword evidence="4" id="KW-0597">Phosphoprotein</keyword>
<feature type="region of interest" description="Disordered" evidence="10">
    <location>
        <begin position="2526"/>
        <end position="2556"/>
    </location>
</feature>
<dbReference type="SMART" id="SM01294">
    <property type="entry name" value="PKS_PP_betabranch"/>
    <property type="match status" value="2"/>
</dbReference>